<gene>
    <name evidence="1" type="ORF">G4Z14_03360</name>
</gene>
<organism evidence="1 2">
    <name type="scientific">Tabrizicola oligotrophica</name>
    <dbReference type="NCBI Taxonomy" id="2710650"/>
    <lineage>
        <taxon>Bacteria</taxon>
        <taxon>Pseudomonadati</taxon>
        <taxon>Pseudomonadota</taxon>
        <taxon>Alphaproteobacteria</taxon>
        <taxon>Rhodobacterales</taxon>
        <taxon>Paracoccaceae</taxon>
        <taxon>Tabrizicola</taxon>
    </lineage>
</organism>
<sequence length="143" mass="14774">MTALNSGRNTTMRLGDHRIEPMAAAVKVFMGAIVMRNAAGHVTKGATATGCIGVGRASDTFDNTTGAAGDLRCEYRTGIFGFANLAADLVTQADVGKLCYIADDQTVAKTDGTGTRSPAGYVDGIEGGTVWVRLDEAVTRGGI</sequence>
<dbReference type="RefSeq" id="WP_164623327.1">
    <property type="nucleotide sequence ID" value="NZ_JAAIVJ010000001.1"/>
</dbReference>
<comment type="caution">
    <text evidence="1">The sequence shown here is derived from an EMBL/GenBank/DDBJ whole genome shotgun (WGS) entry which is preliminary data.</text>
</comment>
<reference evidence="1 2" key="1">
    <citation type="submission" date="2020-02" db="EMBL/GenBank/DDBJ databases">
        <authorList>
            <person name="Chen W.-M."/>
        </authorList>
    </citation>
    <scope>NUCLEOTIDE SEQUENCE [LARGE SCALE GENOMIC DNA]</scope>
    <source>
        <strain evidence="1 2">KMS-5</strain>
    </source>
</reference>
<dbReference type="EMBL" id="JAAIVJ010000001">
    <property type="protein sequence ID" value="NEY89324.1"/>
    <property type="molecule type" value="Genomic_DNA"/>
</dbReference>
<evidence type="ECO:0000313" key="1">
    <source>
        <dbReference type="EMBL" id="NEY89324.1"/>
    </source>
</evidence>
<evidence type="ECO:0000313" key="2">
    <source>
        <dbReference type="Proteomes" id="UP000477782"/>
    </source>
</evidence>
<keyword evidence="2" id="KW-1185">Reference proteome</keyword>
<dbReference type="AlphaFoldDB" id="A0A6M0QRA9"/>
<accession>A0A6M0QRA9</accession>
<protein>
    <recommendedName>
        <fullName evidence="3">DUF2190 family protein</fullName>
    </recommendedName>
</protein>
<proteinExistence type="predicted"/>
<evidence type="ECO:0008006" key="3">
    <source>
        <dbReference type="Google" id="ProtNLM"/>
    </source>
</evidence>
<name>A0A6M0QRA9_9RHOB</name>
<dbReference type="Proteomes" id="UP000477782">
    <property type="component" value="Unassembled WGS sequence"/>
</dbReference>